<protein>
    <submittedName>
        <fullName evidence="5">Small subunit ribosomal protein S10</fullName>
    </submittedName>
</protein>
<dbReference type="Pfam" id="PF00338">
    <property type="entry name" value="Ribosomal_S10"/>
    <property type="match status" value="1"/>
</dbReference>
<dbReference type="AlphaFoldDB" id="A0A061SBJ1"/>
<comment type="similarity">
    <text evidence="1">Belongs to the universal ribosomal protein uS10 family.</text>
</comment>
<evidence type="ECO:0000256" key="1">
    <source>
        <dbReference type="ARBA" id="ARBA00007102"/>
    </source>
</evidence>
<accession>A0A061SBJ1</accession>
<dbReference type="GO" id="GO:1990904">
    <property type="term" value="C:ribonucleoprotein complex"/>
    <property type="evidence" value="ECO:0007669"/>
    <property type="project" value="UniProtKB-KW"/>
</dbReference>
<dbReference type="HAMAP" id="MF_00508">
    <property type="entry name" value="Ribosomal_uS10"/>
    <property type="match status" value="1"/>
</dbReference>
<keyword evidence="2 5" id="KW-0689">Ribosomal protein</keyword>
<dbReference type="InterPro" id="IPR018268">
    <property type="entry name" value="Ribosomal_uS10_CS"/>
</dbReference>
<proteinExistence type="inferred from homology"/>
<organism evidence="5">
    <name type="scientific">Tetraselmis sp. GSL018</name>
    <dbReference type="NCBI Taxonomy" id="582737"/>
    <lineage>
        <taxon>Eukaryota</taxon>
        <taxon>Viridiplantae</taxon>
        <taxon>Chlorophyta</taxon>
        <taxon>core chlorophytes</taxon>
        <taxon>Chlorodendrophyceae</taxon>
        <taxon>Chlorodendrales</taxon>
        <taxon>Chlorodendraceae</taxon>
        <taxon>Tetraselmis</taxon>
    </lineage>
</organism>
<evidence type="ECO:0000313" key="5">
    <source>
        <dbReference type="EMBL" id="JAC82527.1"/>
    </source>
</evidence>
<evidence type="ECO:0000259" key="4">
    <source>
        <dbReference type="SMART" id="SM01403"/>
    </source>
</evidence>
<sequence>MAGLLKSCSLNLSSARMAPSPLRATGATRAALPRAQARPTLAASAAPDTKIRIKLKSYEVGLLKDSVEMIKSAVDSTGASMSGPVNMPTRIRRYCVLRSPHVNKKSREHFESRTHSRLMDIKEASAQTIDKLMSLDLPAGVDVQVKL</sequence>
<dbReference type="InterPro" id="IPR036838">
    <property type="entry name" value="Ribosomal_uS10_dom_sf"/>
</dbReference>
<dbReference type="Gene3D" id="3.30.70.600">
    <property type="entry name" value="Ribosomal protein S10 domain"/>
    <property type="match status" value="1"/>
</dbReference>
<dbReference type="GO" id="GO:0003735">
    <property type="term" value="F:structural constituent of ribosome"/>
    <property type="evidence" value="ECO:0007669"/>
    <property type="project" value="InterPro"/>
</dbReference>
<reference evidence="5" key="1">
    <citation type="submission" date="2014-05" db="EMBL/GenBank/DDBJ databases">
        <title>The transcriptome of the halophilic microalga Tetraselmis sp. GSL018 isolated from the Great Salt Lake, Utah.</title>
        <authorList>
            <person name="Jinkerson R.E."/>
            <person name="D'Adamo S."/>
            <person name="Posewitz M.C."/>
        </authorList>
    </citation>
    <scope>NUCLEOTIDE SEQUENCE</scope>
    <source>
        <strain evidence="5">GSL018</strain>
    </source>
</reference>
<dbReference type="PANTHER" id="PTHR11700">
    <property type="entry name" value="30S RIBOSOMAL PROTEIN S10 FAMILY MEMBER"/>
    <property type="match status" value="1"/>
</dbReference>
<dbReference type="EMBL" id="GBEZ01002538">
    <property type="protein sequence ID" value="JAC82527.1"/>
    <property type="molecule type" value="Transcribed_RNA"/>
</dbReference>
<dbReference type="SMART" id="SM01403">
    <property type="entry name" value="Ribosomal_S10"/>
    <property type="match status" value="1"/>
</dbReference>
<dbReference type="InterPro" id="IPR001848">
    <property type="entry name" value="Ribosomal_uS10"/>
</dbReference>
<keyword evidence="3" id="KW-0687">Ribonucleoprotein</keyword>
<gene>
    <name evidence="5" type="primary">RPSJ</name>
    <name evidence="5" type="ORF">TSPGSL018_5536</name>
</gene>
<dbReference type="InterPro" id="IPR027486">
    <property type="entry name" value="Ribosomal_uS10_dom"/>
</dbReference>
<dbReference type="FunFam" id="3.30.70.600:FF:000003">
    <property type="entry name" value="30S ribosomal protein S10"/>
    <property type="match status" value="1"/>
</dbReference>
<feature type="domain" description="Small ribosomal subunit protein uS10" evidence="4">
    <location>
        <begin position="52"/>
        <end position="146"/>
    </location>
</feature>
<evidence type="ECO:0000256" key="3">
    <source>
        <dbReference type="ARBA" id="ARBA00023274"/>
    </source>
</evidence>
<name>A0A061SBJ1_9CHLO</name>
<dbReference type="GO" id="GO:0005840">
    <property type="term" value="C:ribosome"/>
    <property type="evidence" value="ECO:0007669"/>
    <property type="project" value="UniProtKB-KW"/>
</dbReference>
<dbReference type="PRINTS" id="PR00971">
    <property type="entry name" value="RIBOSOMALS10"/>
</dbReference>
<dbReference type="PROSITE" id="PS00361">
    <property type="entry name" value="RIBOSOMAL_S10"/>
    <property type="match status" value="1"/>
</dbReference>
<dbReference type="NCBIfam" id="TIGR01049">
    <property type="entry name" value="rpsJ_bact"/>
    <property type="match status" value="1"/>
</dbReference>
<evidence type="ECO:0000256" key="2">
    <source>
        <dbReference type="ARBA" id="ARBA00022980"/>
    </source>
</evidence>
<dbReference type="SUPFAM" id="SSF54999">
    <property type="entry name" value="Ribosomal protein S10"/>
    <property type="match status" value="1"/>
</dbReference>
<dbReference type="GO" id="GO:0006412">
    <property type="term" value="P:translation"/>
    <property type="evidence" value="ECO:0007669"/>
    <property type="project" value="InterPro"/>
</dbReference>
<dbReference type="GO" id="GO:0003723">
    <property type="term" value="F:RNA binding"/>
    <property type="evidence" value="ECO:0007669"/>
    <property type="project" value="InterPro"/>
</dbReference>
<dbReference type="NCBIfam" id="NF001861">
    <property type="entry name" value="PRK00596.1"/>
    <property type="match status" value="1"/>
</dbReference>